<dbReference type="Gramene" id="OE9A048817T1">
    <property type="protein sequence ID" value="OE9A048817C1"/>
    <property type="gene ID" value="OE9A048817"/>
</dbReference>
<evidence type="ECO:0000256" key="1">
    <source>
        <dbReference type="ARBA" id="ARBA00022729"/>
    </source>
</evidence>
<dbReference type="GO" id="GO:0001709">
    <property type="term" value="P:cell fate determination"/>
    <property type="evidence" value="ECO:0007669"/>
    <property type="project" value="TreeGrafter"/>
</dbReference>
<feature type="transmembrane region" description="Helical" evidence="2">
    <location>
        <begin position="12"/>
        <end position="33"/>
    </location>
</feature>
<reference evidence="3 4" key="1">
    <citation type="submission" date="2019-12" db="EMBL/GenBank/DDBJ databases">
        <authorList>
            <person name="Alioto T."/>
            <person name="Alioto T."/>
            <person name="Gomez Garrido J."/>
        </authorList>
    </citation>
    <scope>NUCLEOTIDE SEQUENCE [LARGE SCALE GENOMIC DNA]</scope>
</reference>
<gene>
    <name evidence="3" type="ORF">OLEA9_A048817</name>
</gene>
<dbReference type="Proteomes" id="UP000594638">
    <property type="component" value="Unassembled WGS sequence"/>
</dbReference>
<comment type="caution">
    <text evidence="3">The sequence shown here is derived from an EMBL/GenBank/DDBJ whole genome shotgun (WGS) entry which is preliminary data.</text>
</comment>
<evidence type="ECO:0000256" key="2">
    <source>
        <dbReference type="SAM" id="Phobius"/>
    </source>
</evidence>
<dbReference type="AlphaFoldDB" id="A0A8S0QLA0"/>
<evidence type="ECO:0000313" key="4">
    <source>
        <dbReference type="Proteomes" id="UP000594638"/>
    </source>
</evidence>
<protein>
    <recommendedName>
        <fullName evidence="5">Protein TAPETUM DETERMINANT 1</fullName>
    </recommendedName>
</protein>
<evidence type="ECO:0008006" key="5">
    <source>
        <dbReference type="Google" id="ProtNLM"/>
    </source>
</evidence>
<dbReference type="PANTHER" id="PTHR33184">
    <property type="entry name" value="PROTEIN TAPETUM DETERMINANT 1-LIKE-RELATED"/>
    <property type="match status" value="1"/>
</dbReference>
<keyword evidence="2" id="KW-0472">Membrane</keyword>
<name>A0A8S0QLA0_OLEEU</name>
<dbReference type="InterPro" id="IPR040361">
    <property type="entry name" value="TPD1"/>
</dbReference>
<dbReference type="OrthoDB" id="1572689at2759"/>
<sequence length="189" mass="21271">MSFESTRRWRSNAAFTAMFALTLLLLIMGLYTVSDHGLMELNPVSTEKKSINSTSKNNTFSATHRKLLIIGQEEKEKEKLANPNRIWSESCSLLDIVISQGATEPLPNGIPTYTVEIMNVCIAGCNISRIHVNCGWFSSARLINPHVFKRLHFDDCLVNDGKPLMYGRTLSFQYANTFRYPISVSSITC</sequence>
<keyword evidence="2" id="KW-1133">Transmembrane helix</keyword>
<dbReference type="EMBL" id="CACTIH010001862">
    <property type="protein sequence ID" value="CAA2966483.1"/>
    <property type="molecule type" value="Genomic_DNA"/>
</dbReference>
<keyword evidence="4" id="KW-1185">Reference proteome</keyword>
<keyword evidence="2" id="KW-0812">Transmembrane</keyword>
<organism evidence="3 4">
    <name type="scientific">Olea europaea subsp. europaea</name>
    <dbReference type="NCBI Taxonomy" id="158383"/>
    <lineage>
        <taxon>Eukaryota</taxon>
        <taxon>Viridiplantae</taxon>
        <taxon>Streptophyta</taxon>
        <taxon>Embryophyta</taxon>
        <taxon>Tracheophyta</taxon>
        <taxon>Spermatophyta</taxon>
        <taxon>Magnoliopsida</taxon>
        <taxon>eudicotyledons</taxon>
        <taxon>Gunneridae</taxon>
        <taxon>Pentapetalae</taxon>
        <taxon>asterids</taxon>
        <taxon>lamiids</taxon>
        <taxon>Lamiales</taxon>
        <taxon>Oleaceae</taxon>
        <taxon>Oleeae</taxon>
        <taxon>Olea</taxon>
    </lineage>
</organism>
<keyword evidence="1" id="KW-0732">Signal</keyword>
<evidence type="ECO:0000313" key="3">
    <source>
        <dbReference type="EMBL" id="CAA2966483.1"/>
    </source>
</evidence>
<dbReference type="Pfam" id="PF24068">
    <property type="entry name" value="TPD1_C"/>
    <property type="match status" value="1"/>
</dbReference>
<proteinExistence type="predicted"/>
<dbReference type="PANTHER" id="PTHR33184:SF67">
    <property type="entry name" value="PROTEIN TAPETUM DETERMINANT 1"/>
    <property type="match status" value="1"/>
</dbReference>
<accession>A0A8S0QLA0</accession>